<protein>
    <submittedName>
        <fullName evidence="2">Uncharacterized protein</fullName>
    </submittedName>
</protein>
<accession>A0A9X0ATL0</accession>
<evidence type="ECO:0000313" key="2">
    <source>
        <dbReference type="EMBL" id="KAJ8068737.1"/>
    </source>
</evidence>
<organism evidence="2 3">
    <name type="scientific">Sclerotinia nivalis</name>
    <dbReference type="NCBI Taxonomy" id="352851"/>
    <lineage>
        <taxon>Eukaryota</taxon>
        <taxon>Fungi</taxon>
        <taxon>Dikarya</taxon>
        <taxon>Ascomycota</taxon>
        <taxon>Pezizomycotina</taxon>
        <taxon>Leotiomycetes</taxon>
        <taxon>Helotiales</taxon>
        <taxon>Sclerotiniaceae</taxon>
        <taxon>Sclerotinia</taxon>
    </lineage>
</organism>
<feature type="region of interest" description="Disordered" evidence="1">
    <location>
        <begin position="1"/>
        <end position="25"/>
    </location>
</feature>
<sequence>MLERFQENIGLDNSDKSDGSDNGGSSSEISIAAKNIMDQLLAFSIKQVTFGKKLMIRRRQDSLWLDRNTVELPELKKHRENLRILKEQAVEIRLCANFPGFAAVIAKAGKDGQAVDLNVEYLNQHNVWELSSRKEVNKLWFGPYLEEIYRDSEIQHPCAEIEKLEANDKKSLQARYQILKEHLNNTENCIASDSDPDFDVEILPQSSLHPRRNHYEGLLVGKK</sequence>
<dbReference type="EMBL" id="JAPEIS010000002">
    <property type="protein sequence ID" value="KAJ8068737.1"/>
    <property type="molecule type" value="Genomic_DNA"/>
</dbReference>
<dbReference type="AlphaFoldDB" id="A0A9X0ATL0"/>
<reference evidence="2" key="1">
    <citation type="submission" date="2022-11" db="EMBL/GenBank/DDBJ databases">
        <title>Genome Resource of Sclerotinia nivalis Strain SnTB1, a Plant Pathogen Isolated from American Ginseng.</title>
        <authorList>
            <person name="Fan S."/>
        </authorList>
    </citation>
    <scope>NUCLEOTIDE SEQUENCE</scope>
    <source>
        <strain evidence="2">SnTB1</strain>
    </source>
</reference>
<evidence type="ECO:0000313" key="3">
    <source>
        <dbReference type="Proteomes" id="UP001152300"/>
    </source>
</evidence>
<evidence type="ECO:0000256" key="1">
    <source>
        <dbReference type="SAM" id="MobiDB-lite"/>
    </source>
</evidence>
<keyword evidence="3" id="KW-1185">Reference proteome</keyword>
<proteinExistence type="predicted"/>
<comment type="caution">
    <text evidence="2">The sequence shown here is derived from an EMBL/GenBank/DDBJ whole genome shotgun (WGS) entry which is preliminary data.</text>
</comment>
<gene>
    <name evidence="2" type="ORF">OCU04_002434</name>
</gene>
<name>A0A9X0ATL0_9HELO</name>
<dbReference type="Proteomes" id="UP001152300">
    <property type="component" value="Unassembled WGS sequence"/>
</dbReference>